<evidence type="ECO:0000256" key="7">
    <source>
        <dbReference type="ARBA" id="ARBA00022729"/>
    </source>
</evidence>
<comment type="subcellular location">
    <subcellularLocation>
        <location evidence="2">Endoplasmic reticulum membrane</location>
        <topology evidence="2">Single-pass type I membrane protein</topology>
    </subcellularLocation>
</comment>
<evidence type="ECO:0000256" key="13">
    <source>
        <dbReference type="SAM" id="Phobius"/>
    </source>
</evidence>
<evidence type="ECO:0000256" key="8">
    <source>
        <dbReference type="ARBA" id="ARBA00022824"/>
    </source>
</evidence>
<dbReference type="GO" id="GO:0015031">
    <property type="term" value="P:protein transport"/>
    <property type="evidence" value="ECO:0007669"/>
    <property type="project" value="UniProtKB-KW"/>
</dbReference>
<keyword evidence="6 13" id="KW-0812">Transmembrane</keyword>
<dbReference type="Pfam" id="PF17081">
    <property type="entry name" value="SOP4"/>
    <property type="match status" value="1"/>
</dbReference>
<evidence type="ECO:0000256" key="9">
    <source>
        <dbReference type="ARBA" id="ARBA00022927"/>
    </source>
</evidence>
<dbReference type="GeneID" id="11531426"/>
<evidence type="ECO:0000256" key="4">
    <source>
        <dbReference type="ARBA" id="ARBA00020106"/>
    </source>
</evidence>
<dbReference type="AlphaFoldDB" id="G8BU62"/>
<evidence type="ECO:0000313" key="15">
    <source>
        <dbReference type="Proteomes" id="UP000005666"/>
    </source>
</evidence>
<dbReference type="EMBL" id="HE612860">
    <property type="protein sequence ID" value="CCE63440.1"/>
    <property type="molecule type" value="Genomic_DNA"/>
</dbReference>
<dbReference type="GO" id="GO:0005789">
    <property type="term" value="C:endoplasmic reticulum membrane"/>
    <property type="evidence" value="ECO:0007669"/>
    <property type="project" value="UniProtKB-SubCell"/>
</dbReference>
<dbReference type="OMA" id="PYITVEL"/>
<evidence type="ECO:0000313" key="14">
    <source>
        <dbReference type="EMBL" id="CCE63440.1"/>
    </source>
</evidence>
<keyword evidence="15" id="KW-1185">Reference proteome</keyword>
<keyword evidence="12" id="KW-0325">Glycoprotein</keyword>
<dbReference type="STRING" id="1071381.G8BU62"/>
<name>G8BU62_TETPH</name>
<sequence>MKVKSSTDKSMIIINCFIYFILNVSYVFASASIKGKVDLRPKSLTISDISRITLTLHQIYNYKNDNITISDTKDSYYASTKIINTSGDFKFDNLPLIKGFNKTTYFVLHSNSLDYNLRPNRVLYKFVSLDEDANKFNVTAYQNLLGREYFPSPEIAYPENLLEINADPYLNITYVRNAPMRLYYQHRKPSFLETGIIGNILSSRWKTAAVVTALCLAIFPLVAEKLDPETTRLIKEEALKKQREKYQS</sequence>
<evidence type="ECO:0000256" key="3">
    <source>
        <dbReference type="ARBA" id="ARBA00007486"/>
    </source>
</evidence>
<evidence type="ECO:0000256" key="1">
    <source>
        <dbReference type="ARBA" id="ARBA00002205"/>
    </source>
</evidence>
<evidence type="ECO:0000256" key="5">
    <source>
        <dbReference type="ARBA" id="ARBA00022448"/>
    </source>
</evidence>
<evidence type="ECO:0000256" key="10">
    <source>
        <dbReference type="ARBA" id="ARBA00022989"/>
    </source>
</evidence>
<evidence type="ECO:0000256" key="6">
    <source>
        <dbReference type="ARBA" id="ARBA00022692"/>
    </source>
</evidence>
<dbReference type="GO" id="GO:0006888">
    <property type="term" value="P:endoplasmic reticulum to Golgi vesicle-mediated transport"/>
    <property type="evidence" value="ECO:0007669"/>
    <property type="project" value="EnsemblFungi"/>
</dbReference>
<keyword evidence="8" id="KW-0256">Endoplasmic reticulum</keyword>
<organism evidence="14 15">
    <name type="scientific">Tetrapisispora phaffii (strain ATCC 24235 / CBS 4417 / NBRC 1672 / NRRL Y-8282 / UCD 70-5)</name>
    <name type="common">Yeast</name>
    <name type="synonym">Fabospora phaffii</name>
    <dbReference type="NCBI Taxonomy" id="1071381"/>
    <lineage>
        <taxon>Eukaryota</taxon>
        <taxon>Fungi</taxon>
        <taxon>Dikarya</taxon>
        <taxon>Ascomycota</taxon>
        <taxon>Saccharomycotina</taxon>
        <taxon>Saccharomycetes</taxon>
        <taxon>Saccharomycetales</taxon>
        <taxon>Saccharomycetaceae</taxon>
        <taxon>Tetrapisispora</taxon>
    </lineage>
</organism>
<dbReference type="HOGENOM" id="CLU_102669_0_0_1"/>
<protein>
    <recommendedName>
        <fullName evidence="4">Protein SOP4</fullName>
    </recommendedName>
</protein>
<keyword evidence="11 13" id="KW-0472">Membrane</keyword>
<evidence type="ECO:0000256" key="2">
    <source>
        <dbReference type="ARBA" id="ARBA00004115"/>
    </source>
</evidence>
<dbReference type="RefSeq" id="XP_003685874.1">
    <property type="nucleotide sequence ID" value="XM_003685826.1"/>
</dbReference>
<dbReference type="InterPro" id="IPR031395">
    <property type="entry name" value="Sop4"/>
</dbReference>
<dbReference type="KEGG" id="tpf:TPHA_0E03500"/>
<feature type="transmembrane region" description="Helical" evidence="13">
    <location>
        <begin position="12"/>
        <end position="33"/>
    </location>
</feature>
<dbReference type="eggNOG" id="ENOG502RXGD">
    <property type="taxonomic scope" value="Eukaryota"/>
</dbReference>
<keyword evidence="7" id="KW-0732">Signal</keyword>
<comment type="function">
    <text evidence="1">Involved in the export of PMA1, possibly through the monitoring or assisting of PMA1 folding and acquisition of competence to enter vesicles.</text>
</comment>
<reference evidence="14 15" key="1">
    <citation type="journal article" date="2011" name="Proc. Natl. Acad. Sci. U.S.A.">
        <title>Evolutionary erosion of yeast sex chromosomes by mating-type switching accidents.</title>
        <authorList>
            <person name="Gordon J.L."/>
            <person name="Armisen D."/>
            <person name="Proux-Wera E."/>
            <person name="Oheigeartaigh S.S."/>
            <person name="Byrne K.P."/>
            <person name="Wolfe K.H."/>
        </authorList>
    </citation>
    <scope>NUCLEOTIDE SEQUENCE [LARGE SCALE GENOMIC DNA]</scope>
    <source>
        <strain evidence="15">ATCC 24235 / CBS 4417 / NBRC 1672 / NRRL Y-8282 / UCD 70-5</strain>
    </source>
</reference>
<dbReference type="Proteomes" id="UP000005666">
    <property type="component" value="Chromosome 5"/>
</dbReference>
<comment type="similarity">
    <text evidence="3">Belongs to the SOP4 family.</text>
</comment>
<evidence type="ECO:0000256" key="11">
    <source>
        <dbReference type="ARBA" id="ARBA00023136"/>
    </source>
</evidence>
<dbReference type="OrthoDB" id="27095at2759"/>
<keyword evidence="5" id="KW-0813">Transport</keyword>
<keyword evidence="9" id="KW-0653">Protein transport</keyword>
<accession>G8BU62</accession>
<proteinExistence type="inferred from homology"/>
<evidence type="ECO:0000256" key="12">
    <source>
        <dbReference type="ARBA" id="ARBA00023180"/>
    </source>
</evidence>
<keyword evidence="10 13" id="KW-1133">Transmembrane helix</keyword>
<gene>
    <name evidence="14" type="primary">TPHA0E03500</name>
    <name evidence="14" type="ordered locus">TPHA_0E03500</name>
</gene>